<dbReference type="GeneID" id="30996490"/>
<accession>A0A1E4RCA1</accession>
<feature type="domain" description="SCP" evidence="3">
    <location>
        <begin position="202"/>
        <end position="328"/>
    </location>
</feature>
<proteinExistence type="predicted"/>
<evidence type="ECO:0000259" key="3">
    <source>
        <dbReference type="SMART" id="SM00198"/>
    </source>
</evidence>
<evidence type="ECO:0000256" key="1">
    <source>
        <dbReference type="SAM" id="MobiDB-lite"/>
    </source>
</evidence>
<keyword evidence="2" id="KW-0732">Signal</keyword>
<feature type="signal peptide" evidence="2">
    <location>
        <begin position="1"/>
        <end position="24"/>
    </location>
</feature>
<reference evidence="5" key="1">
    <citation type="submission" date="2016-05" db="EMBL/GenBank/DDBJ databases">
        <title>Comparative genomics of biotechnologically important yeasts.</title>
        <authorList>
            <consortium name="DOE Joint Genome Institute"/>
            <person name="Riley R."/>
            <person name="Haridas S."/>
            <person name="Wolfe K.H."/>
            <person name="Lopes M.R."/>
            <person name="Hittinger C.T."/>
            <person name="Goker M."/>
            <person name="Salamov A."/>
            <person name="Wisecaver J."/>
            <person name="Long T.M."/>
            <person name="Aerts A.L."/>
            <person name="Barry K."/>
            <person name="Choi C."/>
            <person name="Clum A."/>
            <person name="Coughlan A.Y."/>
            <person name="Deshpande S."/>
            <person name="Douglass A.P."/>
            <person name="Hanson S.J."/>
            <person name="Klenk H.-P."/>
            <person name="Labutti K."/>
            <person name="Lapidus A."/>
            <person name="Lindquist E."/>
            <person name="Lipzen A."/>
            <person name="Meier-Kolthoff J.P."/>
            <person name="Ohm R.A."/>
            <person name="Otillar R.P."/>
            <person name="Pangilinan J."/>
            <person name="Peng Y."/>
            <person name="Rokas A."/>
            <person name="Rosa C.A."/>
            <person name="Scheuner C."/>
            <person name="Sibirny A.A."/>
            <person name="Slot J.C."/>
            <person name="Stielow J.B."/>
            <person name="Sun H."/>
            <person name="Kurtzman C.P."/>
            <person name="Blackwell M."/>
            <person name="Grigoriev I.V."/>
            <person name="Jeffries T.W."/>
        </authorList>
    </citation>
    <scope>NUCLEOTIDE SEQUENCE [LARGE SCALE GENOMIC DNA]</scope>
    <source>
        <strain evidence="5">NRRL Y-1933</strain>
    </source>
</reference>
<sequence>MKTGSTFSTGTLLVLLASQLVVEAAPAPIEYVTVYQTATATANGDGTYDTFIDPTSTSATVAAASTTEAATNAAATTSDSSSSSTSGWSLDKLLSNGYIEKWLSKFTGSRSSSSSSSNTGSTTTTSQYHGFLWSLLHGGDSSSTSVTSATSTPTSTSTPAFTTSDTESPTETTSVSTSTSSSSSSSGDVYAAFSDCDDLDELFAKDILDAHNKYRALHGSGDLSWDVDTYNYAKNNADNYDCSGVLTHTHGEYGENLAAGYQTGSSAVKAWYDEGESYNYNLANTYDHFTQVVWKGSTKVGCAYKDCSAEGWAKYIVCEYDPAGNIIGQNKANVLPS</sequence>
<dbReference type="STRING" id="984485.A0A1E4RCA1"/>
<dbReference type="EMBL" id="KV454546">
    <property type="protein sequence ID" value="ODV64871.1"/>
    <property type="molecule type" value="Genomic_DNA"/>
</dbReference>
<dbReference type="SMART" id="SM00198">
    <property type="entry name" value="SCP"/>
    <property type="match status" value="1"/>
</dbReference>
<dbReference type="SUPFAM" id="SSF55797">
    <property type="entry name" value="PR-1-like"/>
    <property type="match status" value="1"/>
</dbReference>
<dbReference type="RefSeq" id="XP_020073938.1">
    <property type="nucleotide sequence ID" value="XM_020221941.1"/>
</dbReference>
<dbReference type="Proteomes" id="UP000095085">
    <property type="component" value="Unassembled WGS sequence"/>
</dbReference>
<dbReference type="InterPro" id="IPR014044">
    <property type="entry name" value="CAP_dom"/>
</dbReference>
<dbReference type="PROSITE" id="PS01009">
    <property type="entry name" value="CRISP_1"/>
    <property type="match status" value="1"/>
</dbReference>
<feature type="compositionally biased region" description="Low complexity" evidence="1">
    <location>
        <begin position="144"/>
        <end position="186"/>
    </location>
</feature>
<keyword evidence="5" id="KW-1185">Reference proteome</keyword>
<dbReference type="OrthoDB" id="337038at2759"/>
<evidence type="ECO:0000256" key="2">
    <source>
        <dbReference type="SAM" id="SignalP"/>
    </source>
</evidence>
<protein>
    <submittedName>
        <fullName evidence="4">PR-1-like protein</fullName>
    </submittedName>
</protein>
<name>A0A1E4RCA1_9ASCO</name>
<evidence type="ECO:0000313" key="4">
    <source>
        <dbReference type="EMBL" id="ODV64871.1"/>
    </source>
</evidence>
<dbReference type="GO" id="GO:0005576">
    <property type="term" value="C:extracellular region"/>
    <property type="evidence" value="ECO:0007669"/>
    <property type="project" value="InterPro"/>
</dbReference>
<organism evidence="4 5">
    <name type="scientific">Hyphopichia burtonii NRRL Y-1933</name>
    <dbReference type="NCBI Taxonomy" id="984485"/>
    <lineage>
        <taxon>Eukaryota</taxon>
        <taxon>Fungi</taxon>
        <taxon>Dikarya</taxon>
        <taxon>Ascomycota</taxon>
        <taxon>Saccharomycotina</taxon>
        <taxon>Pichiomycetes</taxon>
        <taxon>Debaryomycetaceae</taxon>
        <taxon>Hyphopichia</taxon>
    </lineage>
</organism>
<dbReference type="InterPro" id="IPR018244">
    <property type="entry name" value="Allrgn_V5/Tpx1_CS"/>
</dbReference>
<dbReference type="Pfam" id="PF00188">
    <property type="entry name" value="CAP"/>
    <property type="match status" value="1"/>
</dbReference>
<feature type="region of interest" description="Disordered" evidence="1">
    <location>
        <begin position="144"/>
        <end position="187"/>
    </location>
</feature>
<dbReference type="PANTHER" id="PTHR10334">
    <property type="entry name" value="CYSTEINE-RICH SECRETORY PROTEIN-RELATED"/>
    <property type="match status" value="1"/>
</dbReference>
<gene>
    <name evidence="4" type="ORF">HYPBUDRAFT_154183</name>
</gene>
<dbReference type="AlphaFoldDB" id="A0A1E4RCA1"/>
<evidence type="ECO:0000313" key="5">
    <source>
        <dbReference type="Proteomes" id="UP000095085"/>
    </source>
</evidence>
<dbReference type="InterPro" id="IPR035940">
    <property type="entry name" value="CAP_sf"/>
</dbReference>
<dbReference type="InterPro" id="IPR001283">
    <property type="entry name" value="CRISP-related"/>
</dbReference>
<dbReference type="CDD" id="cd05384">
    <property type="entry name" value="CAP_PRY1-like"/>
    <property type="match status" value="1"/>
</dbReference>
<dbReference type="Gene3D" id="3.40.33.10">
    <property type="entry name" value="CAP"/>
    <property type="match status" value="1"/>
</dbReference>
<feature type="chain" id="PRO_5009162198" evidence="2">
    <location>
        <begin position="25"/>
        <end position="337"/>
    </location>
</feature>
<dbReference type="PRINTS" id="PR00837">
    <property type="entry name" value="V5TPXLIKE"/>
</dbReference>